<dbReference type="NCBIfam" id="TIGR00711">
    <property type="entry name" value="efflux_EmrB"/>
    <property type="match status" value="1"/>
</dbReference>
<comment type="subcellular location">
    <subcellularLocation>
        <location evidence="1">Cell membrane</location>
        <topology evidence="1">Multi-pass membrane protein</topology>
    </subcellularLocation>
</comment>
<evidence type="ECO:0000256" key="8">
    <source>
        <dbReference type="ARBA" id="ARBA00023251"/>
    </source>
</evidence>
<feature type="transmembrane region" description="Helical" evidence="9">
    <location>
        <begin position="133"/>
        <end position="152"/>
    </location>
</feature>
<protein>
    <submittedName>
        <fullName evidence="11">DHA2 family efflux MFS transporter permease subunit</fullName>
    </submittedName>
</protein>
<feature type="transmembrane region" description="Helical" evidence="9">
    <location>
        <begin position="164"/>
        <end position="184"/>
    </location>
</feature>
<feature type="transmembrane region" description="Helical" evidence="9">
    <location>
        <begin position="196"/>
        <end position="213"/>
    </location>
</feature>
<name>A0AB39TGS4_9ACTN</name>
<dbReference type="RefSeq" id="WP_045710280.1">
    <property type="nucleotide sequence ID" value="NZ_CP163445.1"/>
</dbReference>
<evidence type="ECO:0000256" key="4">
    <source>
        <dbReference type="ARBA" id="ARBA00022475"/>
    </source>
</evidence>
<dbReference type="InterPro" id="IPR036259">
    <property type="entry name" value="MFS_trans_sf"/>
</dbReference>
<evidence type="ECO:0000256" key="3">
    <source>
        <dbReference type="ARBA" id="ARBA00022448"/>
    </source>
</evidence>
<proteinExistence type="inferred from homology"/>
<comment type="similarity">
    <text evidence="2">Belongs to the major facilitator superfamily. EmrB family.</text>
</comment>
<keyword evidence="7 9" id="KW-0472">Membrane</keyword>
<feature type="transmembrane region" description="Helical" evidence="9">
    <location>
        <begin position="455"/>
        <end position="474"/>
    </location>
</feature>
<evidence type="ECO:0000256" key="5">
    <source>
        <dbReference type="ARBA" id="ARBA00022692"/>
    </source>
</evidence>
<evidence type="ECO:0000256" key="2">
    <source>
        <dbReference type="ARBA" id="ARBA00008537"/>
    </source>
</evidence>
<keyword evidence="3" id="KW-0813">Transport</keyword>
<sequence length="501" mass="52150">MTVERNPWPALGALIAGFSLIILDMSVVAVANPAITESFDTSVSQVIWVTSAYLLTYAAPLLFTGRLGDRFGAKNVYLIGLAVFTLSSLWCGVSGSIGMLIAARAVQGLGAALMTPQTMAVITKIFPADKRGAAMGVWGGSSGIFLLLGPVVGGLLVDSVGWEWIFLVNVPIGIVAFALAWKLVPTLPTEDHKFDPVGILLSCAGMFLLVYGLQEGNNKDWDAGIWLMIGGGLAVLALFVFTQARTRNQPLLLLSLFRDRNFSLANIGIACMGAAVTAWTVPAYFYLQGVRGLTAAESALVFAPLAIMTGVAAPFVGKMSDKLHPRIFTTMGFTVFTVAIAVFAVLMTPDSPLWVFSTVAGVTGIANAMCWGPLAATATRNLPVHQAGAGSGIYNTMRQMGSVLGSAVVGSLLVDRIAAHLPGAGGHAKSFEGSPSAVPDFLHEPYAKALSETSLLPSAFLAVGALACVLFVKFPEKAAAPEAPAVARETADDVVSGGAAG</sequence>
<keyword evidence="8" id="KW-0046">Antibiotic resistance</keyword>
<feature type="transmembrane region" description="Helical" evidence="9">
    <location>
        <begin position="47"/>
        <end position="64"/>
    </location>
</feature>
<dbReference type="InterPro" id="IPR004638">
    <property type="entry name" value="EmrB-like"/>
</dbReference>
<gene>
    <name evidence="11" type="ORF">AB2U05_07415</name>
</gene>
<dbReference type="SUPFAM" id="SSF103473">
    <property type="entry name" value="MFS general substrate transporter"/>
    <property type="match status" value="1"/>
</dbReference>
<dbReference type="EMBL" id="CP163445">
    <property type="protein sequence ID" value="XDQ78321.1"/>
    <property type="molecule type" value="Genomic_DNA"/>
</dbReference>
<dbReference type="Gene3D" id="1.20.1250.20">
    <property type="entry name" value="MFS general substrate transporter like domains"/>
    <property type="match status" value="1"/>
</dbReference>
<dbReference type="InterPro" id="IPR011701">
    <property type="entry name" value="MFS"/>
</dbReference>
<feature type="transmembrane region" description="Helical" evidence="9">
    <location>
        <begin position="328"/>
        <end position="347"/>
    </location>
</feature>
<dbReference type="PANTHER" id="PTHR42718:SF42">
    <property type="entry name" value="EXPORT PROTEIN"/>
    <property type="match status" value="1"/>
</dbReference>
<dbReference type="PROSITE" id="PS50850">
    <property type="entry name" value="MFS"/>
    <property type="match status" value="1"/>
</dbReference>
<dbReference type="CDD" id="cd17321">
    <property type="entry name" value="MFS_MMR_MDR_like"/>
    <property type="match status" value="1"/>
</dbReference>
<reference evidence="11" key="1">
    <citation type="submission" date="2024-07" db="EMBL/GenBank/DDBJ databases">
        <authorList>
            <person name="Yu S.T."/>
        </authorList>
    </citation>
    <scope>NUCLEOTIDE SEQUENCE</scope>
    <source>
        <strain evidence="11">Y1</strain>
    </source>
</reference>
<dbReference type="Pfam" id="PF07690">
    <property type="entry name" value="MFS_1"/>
    <property type="match status" value="1"/>
</dbReference>
<evidence type="ECO:0000256" key="6">
    <source>
        <dbReference type="ARBA" id="ARBA00022989"/>
    </source>
</evidence>
<dbReference type="Gene3D" id="1.20.1720.10">
    <property type="entry name" value="Multidrug resistance protein D"/>
    <property type="match status" value="1"/>
</dbReference>
<feature type="transmembrane region" description="Helical" evidence="9">
    <location>
        <begin position="264"/>
        <end position="287"/>
    </location>
</feature>
<dbReference type="GO" id="GO:0022857">
    <property type="term" value="F:transmembrane transporter activity"/>
    <property type="evidence" value="ECO:0007669"/>
    <property type="project" value="InterPro"/>
</dbReference>
<dbReference type="InterPro" id="IPR020846">
    <property type="entry name" value="MFS_dom"/>
</dbReference>
<feature type="transmembrane region" description="Helical" evidence="9">
    <location>
        <begin position="299"/>
        <end position="316"/>
    </location>
</feature>
<dbReference type="AlphaFoldDB" id="A0AB39TGS4"/>
<organism evidence="11">
    <name type="scientific">Streptomyces sp. Y1</name>
    <dbReference type="NCBI Taxonomy" id="3238634"/>
    <lineage>
        <taxon>Bacteria</taxon>
        <taxon>Bacillati</taxon>
        <taxon>Actinomycetota</taxon>
        <taxon>Actinomycetes</taxon>
        <taxon>Kitasatosporales</taxon>
        <taxon>Streptomycetaceae</taxon>
        <taxon>Streptomyces</taxon>
    </lineage>
</organism>
<dbReference type="PANTHER" id="PTHR42718">
    <property type="entry name" value="MAJOR FACILITATOR SUPERFAMILY MULTIDRUG TRANSPORTER MFSC"/>
    <property type="match status" value="1"/>
</dbReference>
<dbReference type="PRINTS" id="PR01036">
    <property type="entry name" value="TCRTETB"/>
</dbReference>
<dbReference type="FunFam" id="1.20.1720.10:FF:000021">
    <property type="entry name" value="Drug resistance transporter, EmrB/QacA subfamily"/>
    <property type="match status" value="1"/>
</dbReference>
<feature type="domain" description="Major facilitator superfamily (MFS) profile" evidence="10">
    <location>
        <begin position="10"/>
        <end position="476"/>
    </location>
</feature>
<dbReference type="GO" id="GO:0005886">
    <property type="term" value="C:plasma membrane"/>
    <property type="evidence" value="ECO:0007669"/>
    <property type="project" value="UniProtKB-SubCell"/>
</dbReference>
<keyword evidence="6 9" id="KW-1133">Transmembrane helix</keyword>
<evidence type="ECO:0000256" key="9">
    <source>
        <dbReference type="SAM" id="Phobius"/>
    </source>
</evidence>
<accession>A0AB39TGS4</accession>
<keyword evidence="5 9" id="KW-0812">Transmembrane</keyword>
<feature type="transmembrane region" description="Helical" evidence="9">
    <location>
        <begin position="225"/>
        <end position="244"/>
    </location>
</feature>
<evidence type="ECO:0000256" key="7">
    <source>
        <dbReference type="ARBA" id="ARBA00023136"/>
    </source>
</evidence>
<feature type="transmembrane region" description="Helical" evidence="9">
    <location>
        <begin position="76"/>
        <end position="102"/>
    </location>
</feature>
<feature type="transmembrane region" description="Helical" evidence="9">
    <location>
        <begin position="353"/>
        <end position="376"/>
    </location>
</feature>
<evidence type="ECO:0000259" key="10">
    <source>
        <dbReference type="PROSITE" id="PS50850"/>
    </source>
</evidence>
<keyword evidence="4" id="KW-1003">Cell membrane</keyword>
<dbReference type="GO" id="GO:0046677">
    <property type="term" value="P:response to antibiotic"/>
    <property type="evidence" value="ECO:0007669"/>
    <property type="project" value="UniProtKB-KW"/>
</dbReference>
<evidence type="ECO:0000313" key="11">
    <source>
        <dbReference type="EMBL" id="XDQ78321.1"/>
    </source>
</evidence>
<evidence type="ECO:0000256" key="1">
    <source>
        <dbReference type="ARBA" id="ARBA00004651"/>
    </source>
</evidence>